<organism evidence="2">
    <name type="scientific">Nocardia globerula</name>
    <dbReference type="NCBI Taxonomy" id="1818"/>
    <lineage>
        <taxon>Bacteria</taxon>
        <taxon>Bacillati</taxon>
        <taxon>Actinomycetota</taxon>
        <taxon>Actinomycetes</taxon>
        <taxon>Mycobacteriales</taxon>
        <taxon>Nocardiaceae</taxon>
        <taxon>Nocardia</taxon>
    </lineage>
</organism>
<gene>
    <name evidence="2" type="ORF">FNL38_101402</name>
</gene>
<reference evidence="2" key="1">
    <citation type="submission" date="2019-07" db="EMBL/GenBank/DDBJ databases">
        <title>Genomic Encyclopedia of Type Strains, Phase IV (KMG-IV): sequencing the most valuable type-strain genomes for metagenomic binning, comparative biology and taxonomic classification.</title>
        <authorList>
            <person name="Goeker M."/>
        </authorList>
    </citation>
    <scope>NUCLEOTIDE SEQUENCE</scope>
    <source>
        <strain evidence="2">DSM 44596</strain>
    </source>
</reference>
<evidence type="ECO:0000313" key="2">
    <source>
        <dbReference type="EMBL" id="TYQ08035.1"/>
    </source>
</evidence>
<feature type="chain" id="PRO_5038853270" evidence="1">
    <location>
        <begin position="24"/>
        <end position="115"/>
    </location>
</feature>
<dbReference type="PROSITE" id="PS51257">
    <property type="entry name" value="PROKAR_LIPOPROTEIN"/>
    <property type="match status" value="1"/>
</dbReference>
<protein>
    <submittedName>
        <fullName evidence="2">Uncharacterized protein</fullName>
    </submittedName>
</protein>
<accession>A0A652YWG1</accession>
<evidence type="ECO:0000256" key="1">
    <source>
        <dbReference type="SAM" id="SignalP"/>
    </source>
</evidence>
<comment type="caution">
    <text evidence="2">The sequence shown here is derived from an EMBL/GenBank/DDBJ whole genome shotgun (WGS) entry which is preliminary data.</text>
</comment>
<feature type="signal peptide" evidence="1">
    <location>
        <begin position="1"/>
        <end position="23"/>
    </location>
</feature>
<sequence length="115" mass="11706">MRRLLTTLLIPVAILVTSCSSDGETEAPSATTVTSAANSSVSSVPAVPRTEPAFLGGCSAVSVYVTQQTQSGGAPADAAADFLKIVENDPSYQAMPEADKQLFREGIEAGAAGNC</sequence>
<proteinExistence type="predicted"/>
<keyword evidence="1" id="KW-0732">Signal</keyword>
<name>A0A652YWG1_NOCGL</name>
<dbReference type="EMBL" id="VNIQ01000001">
    <property type="protein sequence ID" value="TYQ08035.1"/>
    <property type="molecule type" value="Genomic_DNA"/>
</dbReference>
<dbReference type="AlphaFoldDB" id="A0A652YWG1"/>